<dbReference type="InterPro" id="IPR052026">
    <property type="entry name" value="ExeA_AAA_ATPase_DNA-bind"/>
</dbReference>
<accession>A0ABN6M5C4</accession>
<organism evidence="3 4">
    <name type="scientific">Desulfofustis limnaeus</name>
    <dbReference type="NCBI Taxonomy" id="2740163"/>
    <lineage>
        <taxon>Bacteria</taxon>
        <taxon>Pseudomonadati</taxon>
        <taxon>Thermodesulfobacteriota</taxon>
        <taxon>Desulfobulbia</taxon>
        <taxon>Desulfobulbales</taxon>
        <taxon>Desulfocapsaceae</taxon>
        <taxon>Desulfofustis</taxon>
    </lineage>
</organism>
<gene>
    <name evidence="3" type="ORF">DPPLL_24370</name>
</gene>
<dbReference type="EMBL" id="AP025516">
    <property type="protein sequence ID" value="BDD88072.1"/>
    <property type="molecule type" value="Genomic_DNA"/>
</dbReference>
<dbReference type="InterPro" id="IPR049945">
    <property type="entry name" value="AAA_22"/>
</dbReference>
<feature type="compositionally biased region" description="Basic and acidic residues" evidence="1">
    <location>
        <begin position="497"/>
        <end position="513"/>
    </location>
</feature>
<dbReference type="RefSeq" id="WP_284151462.1">
    <property type="nucleotide sequence ID" value="NZ_AP025516.1"/>
</dbReference>
<feature type="compositionally biased region" description="Basic and acidic residues" evidence="1">
    <location>
        <begin position="450"/>
        <end position="466"/>
    </location>
</feature>
<dbReference type="PROSITE" id="PS51724">
    <property type="entry name" value="SPOR"/>
    <property type="match status" value="1"/>
</dbReference>
<reference evidence="3 4" key="1">
    <citation type="submission" date="2022-01" db="EMBL/GenBank/DDBJ databases">
        <title>Desulfofustis limnae sp. nov., a novel mesophilic sulfate-reducing bacterium isolated from marsh soil.</title>
        <authorList>
            <person name="Watanabe M."/>
            <person name="Takahashi A."/>
            <person name="Kojima H."/>
            <person name="Fukui M."/>
        </authorList>
    </citation>
    <scope>NUCLEOTIDE SEQUENCE [LARGE SCALE GENOMIC DNA]</scope>
    <source>
        <strain evidence="3 4">PPLL</strain>
    </source>
</reference>
<feature type="compositionally biased region" description="Basic and acidic residues" evidence="1">
    <location>
        <begin position="527"/>
        <end position="542"/>
    </location>
</feature>
<evidence type="ECO:0000256" key="1">
    <source>
        <dbReference type="SAM" id="MobiDB-lite"/>
    </source>
</evidence>
<name>A0ABN6M5C4_9BACT</name>
<dbReference type="Pfam" id="PF13401">
    <property type="entry name" value="AAA_22"/>
    <property type="match status" value="1"/>
</dbReference>
<dbReference type="InterPro" id="IPR036680">
    <property type="entry name" value="SPOR-like_sf"/>
</dbReference>
<protein>
    <recommendedName>
        <fullName evidence="2">SPOR domain-containing protein</fullName>
    </recommendedName>
</protein>
<feature type="domain" description="SPOR" evidence="2">
    <location>
        <begin position="644"/>
        <end position="728"/>
    </location>
</feature>
<keyword evidence="4" id="KW-1185">Reference proteome</keyword>
<dbReference type="InterPro" id="IPR027417">
    <property type="entry name" value="P-loop_NTPase"/>
</dbReference>
<feature type="region of interest" description="Disordered" evidence="1">
    <location>
        <begin position="376"/>
        <end position="584"/>
    </location>
</feature>
<proteinExistence type="predicted"/>
<dbReference type="PANTHER" id="PTHR35894:SF1">
    <property type="entry name" value="PHOSPHORIBULOKINASE _ URIDINE KINASE FAMILY"/>
    <property type="match status" value="1"/>
</dbReference>
<dbReference type="Gene3D" id="3.30.70.1070">
    <property type="entry name" value="Sporulation related repeat"/>
    <property type="match status" value="1"/>
</dbReference>
<evidence type="ECO:0000313" key="3">
    <source>
        <dbReference type="EMBL" id="BDD88072.1"/>
    </source>
</evidence>
<evidence type="ECO:0000313" key="4">
    <source>
        <dbReference type="Proteomes" id="UP000830055"/>
    </source>
</evidence>
<dbReference type="PANTHER" id="PTHR35894">
    <property type="entry name" value="GENERAL SECRETION PATHWAY PROTEIN A-RELATED"/>
    <property type="match status" value="1"/>
</dbReference>
<evidence type="ECO:0000259" key="2">
    <source>
        <dbReference type="PROSITE" id="PS51724"/>
    </source>
</evidence>
<dbReference type="SUPFAM" id="SSF52540">
    <property type="entry name" value="P-loop containing nucleoside triphosphate hydrolases"/>
    <property type="match status" value="1"/>
</dbReference>
<feature type="compositionally biased region" description="Pro residues" evidence="1">
    <location>
        <begin position="422"/>
        <end position="433"/>
    </location>
</feature>
<dbReference type="InterPro" id="IPR007730">
    <property type="entry name" value="SPOR-like_dom"/>
</dbReference>
<dbReference type="CDD" id="cd00009">
    <property type="entry name" value="AAA"/>
    <property type="match status" value="1"/>
</dbReference>
<dbReference type="Gene3D" id="3.40.50.300">
    <property type="entry name" value="P-loop containing nucleotide triphosphate hydrolases"/>
    <property type="match status" value="1"/>
</dbReference>
<sequence length="739" mass="79813">MHGQRLPFIRQPFADEVDTAFFFSGGGRGEIVAEVVGSLQNGVSLITLIGPPGSGKTMVCRVVEERLPPSMFSVYLESAVESFNDMVEVVGREVVRDGDLLTNGTTEQILQATAAALKEQKRQLLIIFDEAEHIYLATLERVRRMLDRVNDEELLLHIMFSGGPQLAESLEQLGIVAFREVEERNVVLDNLDQTATDAYLRHCLNVATEQLPDPFPPDIVNGIYRATGGNFLHINRLAREYVQTEESDAPFLVMLDSLSNANGSSGKKRPYRSRTAPGWTKVDLDFLTLPTIRPSWFISVGGVILLVLLAVWWLGRPSGDDGSLTETDEIPAIELQPVEPLQETAGRDQAEVGPGVPTHAESVVAVQQPIEPEPEPIETAEAESPPRAPQTSTPIGSDVGGDEPIAALSPERPDAESVAEQPAPPAETMPPVEPTIAEVPPVAESETDTEERQERVAQDDRPETRSEMPTAIAEDTGGQEGSAEQETVIVRPVIAADQEKKSISPSSKEDQAKQEVAAQPPPLLVADKVKKWVELAPEEPKEPAPPSPAETAVTVDTPTEPATSVAVSVERQAEEEAAEPATEPIAELAAEPAPQEPPASIVTVQPEVQPAVPPATPVPPALTAADGDSLYQERLAAGARWLVGGGSGRFTVQVMVLTSDHAEDNLKQMLADRDYRAVADSLYVLRKLGDPPTVTLYFGEYRTLAAAQQARNTLPSFLRRHDPYPIAVNAAVEKATGLP</sequence>
<dbReference type="Proteomes" id="UP000830055">
    <property type="component" value="Chromosome"/>
</dbReference>
<feature type="compositionally biased region" description="Polar residues" evidence="1">
    <location>
        <begin position="554"/>
        <end position="566"/>
    </location>
</feature>